<protein>
    <submittedName>
        <fullName evidence="1">Uncharacterized protein</fullName>
    </submittedName>
</protein>
<comment type="caution">
    <text evidence="1">The sequence shown here is derived from an EMBL/GenBank/DDBJ whole genome shotgun (WGS) entry which is preliminary data.</text>
</comment>
<dbReference type="AlphaFoldDB" id="A0AAW2JAB1"/>
<gene>
    <name evidence="1" type="ORF">Sangu_2542600</name>
</gene>
<sequence length="63" mass="6585">MASIYKSHSWRLVLRRIEEELSPLWRGLCGGGLGGGGLGGGCLGGGCFGGVPWWRGFVPVLAP</sequence>
<evidence type="ECO:0000313" key="1">
    <source>
        <dbReference type="EMBL" id="KAL0291171.1"/>
    </source>
</evidence>
<reference evidence="1" key="2">
    <citation type="journal article" date="2024" name="Plant">
        <title>Genomic evolution and insights into agronomic trait innovations of Sesamum species.</title>
        <authorList>
            <person name="Miao H."/>
            <person name="Wang L."/>
            <person name="Qu L."/>
            <person name="Liu H."/>
            <person name="Sun Y."/>
            <person name="Le M."/>
            <person name="Wang Q."/>
            <person name="Wei S."/>
            <person name="Zheng Y."/>
            <person name="Lin W."/>
            <person name="Duan Y."/>
            <person name="Cao H."/>
            <person name="Xiong S."/>
            <person name="Wang X."/>
            <person name="Wei L."/>
            <person name="Li C."/>
            <person name="Ma Q."/>
            <person name="Ju M."/>
            <person name="Zhao R."/>
            <person name="Li G."/>
            <person name="Mu C."/>
            <person name="Tian Q."/>
            <person name="Mei H."/>
            <person name="Zhang T."/>
            <person name="Gao T."/>
            <person name="Zhang H."/>
        </authorList>
    </citation>
    <scope>NUCLEOTIDE SEQUENCE</scope>
    <source>
        <strain evidence="1">G01</strain>
    </source>
</reference>
<proteinExistence type="predicted"/>
<organism evidence="1">
    <name type="scientific">Sesamum angustifolium</name>
    <dbReference type="NCBI Taxonomy" id="2727405"/>
    <lineage>
        <taxon>Eukaryota</taxon>
        <taxon>Viridiplantae</taxon>
        <taxon>Streptophyta</taxon>
        <taxon>Embryophyta</taxon>
        <taxon>Tracheophyta</taxon>
        <taxon>Spermatophyta</taxon>
        <taxon>Magnoliopsida</taxon>
        <taxon>eudicotyledons</taxon>
        <taxon>Gunneridae</taxon>
        <taxon>Pentapetalae</taxon>
        <taxon>asterids</taxon>
        <taxon>lamiids</taxon>
        <taxon>Lamiales</taxon>
        <taxon>Pedaliaceae</taxon>
        <taxon>Sesamum</taxon>
    </lineage>
</organism>
<accession>A0AAW2JAB1</accession>
<reference evidence="1" key="1">
    <citation type="submission" date="2020-06" db="EMBL/GenBank/DDBJ databases">
        <authorList>
            <person name="Li T."/>
            <person name="Hu X."/>
            <person name="Zhang T."/>
            <person name="Song X."/>
            <person name="Zhang H."/>
            <person name="Dai N."/>
            <person name="Sheng W."/>
            <person name="Hou X."/>
            <person name="Wei L."/>
        </authorList>
    </citation>
    <scope>NUCLEOTIDE SEQUENCE</scope>
    <source>
        <strain evidence="1">G01</strain>
        <tissue evidence="1">Leaf</tissue>
    </source>
</reference>
<dbReference type="EMBL" id="JACGWK010001318">
    <property type="protein sequence ID" value="KAL0291171.1"/>
    <property type="molecule type" value="Genomic_DNA"/>
</dbReference>
<name>A0AAW2JAB1_9LAMI</name>